<keyword evidence="5 7" id="KW-0443">Lipid metabolism</keyword>
<dbReference type="NCBIfam" id="NF002150">
    <property type="entry name" value="PRK00982.1-4"/>
    <property type="match status" value="1"/>
</dbReference>
<keyword evidence="6 7" id="KW-0275">Fatty acid biosynthesis</keyword>
<name>A0A3E2B2W2_9FIRM</name>
<dbReference type="NCBIfam" id="NF002148">
    <property type="entry name" value="PRK00982.1-2"/>
    <property type="match status" value="1"/>
</dbReference>
<dbReference type="NCBIfam" id="TIGR00517">
    <property type="entry name" value="acyl_carrier"/>
    <property type="match status" value="1"/>
</dbReference>
<dbReference type="GeneID" id="97995662"/>
<dbReference type="GO" id="GO:0016020">
    <property type="term" value="C:membrane"/>
    <property type="evidence" value="ECO:0007669"/>
    <property type="project" value="GOC"/>
</dbReference>
<evidence type="ECO:0000256" key="2">
    <source>
        <dbReference type="ARBA" id="ARBA00022516"/>
    </source>
</evidence>
<dbReference type="InterPro" id="IPR006162">
    <property type="entry name" value="Ppantetheine_attach_site"/>
</dbReference>
<dbReference type="HAMAP" id="MF_01217">
    <property type="entry name" value="Acyl_carrier"/>
    <property type="match status" value="1"/>
</dbReference>
<comment type="PTM">
    <text evidence="9">4'-phosphopantetheine is transferred from CoA to a specific serine of apo-ACP by acpS.</text>
</comment>
<evidence type="ECO:0000256" key="7">
    <source>
        <dbReference type="HAMAP-Rule" id="MF_01217"/>
    </source>
</evidence>
<evidence type="ECO:0000256" key="5">
    <source>
        <dbReference type="ARBA" id="ARBA00023098"/>
    </source>
</evidence>
<dbReference type="SUPFAM" id="SSF47336">
    <property type="entry name" value="ACP-like"/>
    <property type="match status" value="1"/>
</dbReference>
<keyword evidence="1 7" id="KW-0596">Phosphopantetheine</keyword>
<accession>A0A3E2B2W2</accession>
<comment type="similarity">
    <text evidence="7">Belongs to the acyl carrier protein (ACP) family.</text>
</comment>
<dbReference type="GO" id="GO:0000035">
    <property type="term" value="F:acyl binding"/>
    <property type="evidence" value="ECO:0007669"/>
    <property type="project" value="TreeGrafter"/>
</dbReference>
<evidence type="ECO:0000256" key="8">
    <source>
        <dbReference type="NCBIfam" id="TIGR00517"/>
    </source>
</evidence>
<dbReference type="Gene3D" id="1.10.1200.10">
    <property type="entry name" value="ACP-like"/>
    <property type="match status" value="1"/>
</dbReference>
<organism evidence="11 12">
    <name type="scientific">Evtepia gabavorous</name>
    <dbReference type="NCBI Taxonomy" id="2211183"/>
    <lineage>
        <taxon>Bacteria</taxon>
        <taxon>Bacillati</taxon>
        <taxon>Bacillota</taxon>
        <taxon>Clostridia</taxon>
        <taxon>Eubacteriales</taxon>
        <taxon>Evtepia</taxon>
    </lineage>
</organism>
<comment type="subcellular location">
    <subcellularLocation>
        <location evidence="7">Cytoplasm</location>
    </subcellularLocation>
</comment>
<dbReference type="RefSeq" id="WP_021919501.1">
    <property type="nucleotide sequence ID" value="NZ_CAKXKJ010000013.1"/>
</dbReference>
<dbReference type="InterPro" id="IPR003231">
    <property type="entry name" value="ACP"/>
</dbReference>
<keyword evidence="4 7" id="KW-0276">Fatty acid metabolism</keyword>
<dbReference type="Proteomes" id="UP000260649">
    <property type="component" value="Unassembled WGS sequence"/>
</dbReference>
<comment type="pathway">
    <text evidence="7 9">Lipid metabolism; fatty acid biosynthesis.</text>
</comment>
<dbReference type="Pfam" id="PF00550">
    <property type="entry name" value="PP-binding"/>
    <property type="match status" value="1"/>
</dbReference>
<keyword evidence="12" id="KW-1185">Reference proteome</keyword>
<dbReference type="UniPathway" id="UPA00094"/>
<dbReference type="EMBL" id="QQRQ01000012">
    <property type="protein sequence ID" value="RFT06321.1"/>
    <property type="molecule type" value="Genomic_DNA"/>
</dbReference>
<keyword evidence="7" id="KW-0963">Cytoplasm</keyword>
<dbReference type="PANTHER" id="PTHR20863:SF76">
    <property type="entry name" value="CARRIER DOMAIN-CONTAINING PROTEIN"/>
    <property type="match status" value="1"/>
</dbReference>
<dbReference type="PROSITE" id="PS00012">
    <property type="entry name" value="PHOSPHOPANTETHEINE"/>
    <property type="match status" value="1"/>
</dbReference>
<dbReference type="PANTHER" id="PTHR20863">
    <property type="entry name" value="ACYL CARRIER PROTEIN"/>
    <property type="match status" value="1"/>
</dbReference>
<dbReference type="AlphaFoldDB" id="A0A3E2B2W2"/>
<dbReference type="InterPro" id="IPR009081">
    <property type="entry name" value="PP-bd_ACP"/>
</dbReference>
<evidence type="ECO:0000313" key="11">
    <source>
        <dbReference type="EMBL" id="RFT06321.1"/>
    </source>
</evidence>
<comment type="caution">
    <text evidence="11">The sequence shown here is derived from an EMBL/GenBank/DDBJ whole genome shotgun (WGS) entry which is preliminary data.</text>
</comment>
<dbReference type="GO" id="GO:0009245">
    <property type="term" value="P:lipid A biosynthetic process"/>
    <property type="evidence" value="ECO:0007669"/>
    <property type="project" value="TreeGrafter"/>
</dbReference>
<dbReference type="InterPro" id="IPR036736">
    <property type="entry name" value="ACP-like_sf"/>
</dbReference>
<dbReference type="PROSITE" id="PS50075">
    <property type="entry name" value="CARRIER"/>
    <property type="match status" value="1"/>
</dbReference>
<reference evidence="11 12" key="1">
    <citation type="submission" date="2018-07" db="EMBL/GenBank/DDBJ databases">
        <title>GABA Modulating Bacteria of the Human Gut Microbiota.</title>
        <authorList>
            <person name="Strandwitz P."/>
            <person name="Kim K.H."/>
            <person name="Terekhova D."/>
            <person name="Liu J.K."/>
            <person name="Sharma A."/>
            <person name="Levering J."/>
            <person name="Mcdonald D."/>
            <person name="Dietrich D."/>
            <person name="Ramadhar T.R."/>
            <person name="Lekbua A."/>
            <person name="Mroue N."/>
            <person name="Liston C."/>
            <person name="Stewart E.J."/>
            <person name="Dubin M.J."/>
            <person name="Zengler K."/>
            <person name="Knight R."/>
            <person name="Gilbert J.A."/>
            <person name="Clardy J."/>
            <person name="Lewis K."/>
        </authorList>
    </citation>
    <scope>NUCLEOTIDE SEQUENCE [LARGE SCALE GENOMIC DNA]</scope>
    <source>
        <strain evidence="11 12">KLE1738</strain>
    </source>
</reference>
<protein>
    <recommendedName>
        <fullName evidence="7 8">Acyl carrier protein</fullName>
        <shortName evidence="7">ACP</shortName>
    </recommendedName>
</protein>
<dbReference type="OrthoDB" id="9804551at2"/>
<evidence type="ECO:0000256" key="4">
    <source>
        <dbReference type="ARBA" id="ARBA00022832"/>
    </source>
</evidence>
<evidence type="ECO:0000256" key="1">
    <source>
        <dbReference type="ARBA" id="ARBA00022450"/>
    </source>
</evidence>
<comment type="PTM">
    <text evidence="7">4'-phosphopantetheine is transferred from CoA to a specific serine of apo-ACP by AcpS. This modification is essential for activity because fatty acids are bound in thioester linkage to the sulfhydryl of the prosthetic group.</text>
</comment>
<feature type="domain" description="Carrier" evidence="10">
    <location>
        <begin position="1"/>
        <end position="76"/>
    </location>
</feature>
<keyword evidence="3 7" id="KW-0597">Phosphoprotein</keyword>
<sequence>MILEKLQSLIADQLGVDGNTITMDTNFEEDLGVDSLDIVELSMALEEEFDIGEMSEEDLAGIKTVGDLVRYLQGKLDM</sequence>
<evidence type="ECO:0000313" key="12">
    <source>
        <dbReference type="Proteomes" id="UP000260649"/>
    </source>
</evidence>
<evidence type="ECO:0000256" key="6">
    <source>
        <dbReference type="ARBA" id="ARBA00023160"/>
    </source>
</evidence>
<dbReference type="GO" id="GO:0005829">
    <property type="term" value="C:cytosol"/>
    <property type="evidence" value="ECO:0007669"/>
    <property type="project" value="TreeGrafter"/>
</dbReference>
<comment type="function">
    <text evidence="7 9">Carrier of the growing fatty acid chain in fatty acid biosynthesis.</text>
</comment>
<proteinExistence type="inferred from homology"/>
<keyword evidence="2 7" id="KW-0444">Lipid biosynthesis</keyword>
<evidence type="ECO:0000259" key="10">
    <source>
        <dbReference type="PROSITE" id="PS50075"/>
    </source>
</evidence>
<gene>
    <name evidence="7 11" type="primary">acpP</name>
    <name evidence="11" type="ORF">DV520_07955</name>
</gene>
<feature type="modified residue" description="O-(pantetheine 4'-phosphoryl)serine" evidence="7">
    <location>
        <position position="35"/>
    </location>
</feature>
<evidence type="ECO:0000256" key="3">
    <source>
        <dbReference type="ARBA" id="ARBA00022553"/>
    </source>
</evidence>
<dbReference type="GO" id="GO:0000036">
    <property type="term" value="F:acyl carrier activity"/>
    <property type="evidence" value="ECO:0007669"/>
    <property type="project" value="UniProtKB-UniRule"/>
</dbReference>
<evidence type="ECO:0000256" key="9">
    <source>
        <dbReference type="RuleBase" id="RU003545"/>
    </source>
</evidence>